<evidence type="ECO:0000313" key="3">
    <source>
        <dbReference type="EMBL" id="ELY73233.1"/>
    </source>
</evidence>
<feature type="domain" description="DUF7511" evidence="2">
    <location>
        <begin position="29"/>
        <end position="73"/>
    </location>
</feature>
<dbReference type="RefSeq" id="WP_006187054.1">
    <property type="nucleotide sequence ID" value="NZ_AOII01000099.1"/>
</dbReference>
<dbReference type="Pfam" id="PF24351">
    <property type="entry name" value="DUF7511"/>
    <property type="match status" value="1"/>
</dbReference>
<reference evidence="3 4" key="1">
    <citation type="journal article" date="2014" name="PLoS Genet.">
        <title>Phylogenetically driven sequencing of extremely halophilic archaea reveals strategies for static and dynamic osmo-response.</title>
        <authorList>
            <person name="Becker E.A."/>
            <person name="Seitzer P.M."/>
            <person name="Tritt A."/>
            <person name="Larsen D."/>
            <person name="Krusor M."/>
            <person name="Yao A.I."/>
            <person name="Wu D."/>
            <person name="Madern D."/>
            <person name="Eisen J.A."/>
            <person name="Darling A.E."/>
            <person name="Facciotti M.T."/>
        </authorList>
    </citation>
    <scope>NUCLEOTIDE SEQUENCE [LARGE SCALE GENOMIC DNA]</scope>
    <source>
        <strain evidence="3 4">DSM 3751</strain>
    </source>
</reference>
<comment type="caution">
    <text evidence="3">The sequence shown here is derived from an EMBL/GenBank/DDBJ whole genome shotgun (WGS) entry which is preliminary data.</text>
</comment>
<gene>
    <name evidence="3" type="ORF">C487_17565</name>
</gene>
<name>L9YJX3_9EURY</name>
<dbReference type="InterPro" id="IPR055933">
    <property type="entry name" value="DUF7511"/>
</dbReference>
<organism evidence="3 4">
    <name type="scientific">Natrinema pallidum DSM 3751</name>
    <dbReference type="NCBI Taxonomy" id="1227495"/>
    <lineage>
        <taxon>Archaea</taxon>
        <taxon>Methanobacteriati</taxon>
        <taxon>Methanobacteriota</taxon>
        <taxon>Stenosarchaea group</taxon>
        <taxon>Halobacteria</taxon>
        <taxon>Halobacteriales</taxon>
        <taxon>Natrialbaceae</taxon>
        <taxon>Natrinema</taxon>
    </lineage>
</organism>
<dbReference type="AlphaFoldDB" id="L9YJX3"/>
<dbReference type="EMBL" id="AOII01000099">
    <property type="protein sequence ID" value="ELY73233.1"/>
    <property type="molecule type" value="Genomic_DNA"/>
</dbReference>
<dbReference type="PATRIC" id="fig|1227495.3.peg.3515"/>
<accession>L9YJX3</accession>
<dbReference type="Proteomes" id="UP000011618">
    <property type="component" value="Unassembled WGS sequence"/>
</dbReference>
<evidence type="ECO:0000259" key="2">
    <source>
        <dbReference type="Pfam" id="PF24351"/>
    </source>
</evidence>
<feature type="region of interest" description="Disordered" evidence="1">
    <location>
        <begin position="1"/>
        <end position="33"/>
    </location>
</feature>
<feature type="compositionally biased region" description="Acidic residues" evidence="1">
    <location>
        <begin position="1"/>
        <end position="10"/>
    </location>
</feature>
<evidence type="ECO:0000313" key="4">
    <source>
        <dbReference type="Proteomes" id="UP000011618"/>
    </source>
</evidence>
<sequence length="73" mass="8296">MTETESDPFDYVDRSDLETPHATQPRPTLEAVRVEHDDRPDELGVTPVDMAPGVLTEWITIDEADVCDLAEWR</sequence>
<evidence type="ECO:0000256" key="1">
    <source>
        <dbReference type="SAM" id="MobiDB-lite"/>
    </source>
</evidence>
<dbReference type="OrthoDB" id="177851at2157"/>
<proteinExistence type="predicted"/>
<protein>
    <recommendedName>
        <fullName evidence="2">DUF7511 domain-containing protein</fullName>
    </recommendedName>
</protein>